<dbReference type="RefSeq" id="WP_369061966.1">
    <property type="nucleotide sequence ID" value="NZ_CP158375.1"/>
</dbReference>
<reference evidence="1" key="1">
    <citation type="submission" date="2024-06" db="EMBL/GenBank/DDBJ databases">
        <title>Caulobacter inopinatus, sp. nov.</title>
        <authorList>
            <person name="Donachie S.P."/>
        </authorList>
    </citation>
    <scope>NUCLEOTIDE SEQUENCE</scope>
    <source>
        <strain evidence="1">73W</strain>
    </source>
</reference>
<accession>A0AB39KXA2</accession>
<evidence type="ECO:0000313" key="1">
    <source>
        <dbReference type="EMBL" id="XDO98227.1"/>
    </source>
</evidence>
<gene>
    <name evidence="1" type="ORF">ABOZ73_07375</name>
</gene>
<protein>
    <recommendedName>
        <fullName evidence="2">STAS domain-containing protein</fullName>
    </recommendedName>
</protein>
<dbReference type="AlphaFoldDB" id="A0AB39KXA2"/>
<organism evidence="1">
    <name type="scientific">Caulobacter sp. 73W</name>
    <dbReference type="NCBI Taxonomy" id="3161137"/>
    <lineage>
        <taxon>Bacteria</taxon>
        <taxon>Pseudomonadati</taxon>
        <taxon>Pseudomonadota</taxon>
        <taxon>Alphaproteobacteria</taxon>
        <taxon>Caulobacterales</taxon>
        <taxon>Caulobacteraceae</taxon>
        <taxon>Caulobacter</taxon>
    </lineage>
</organism>
<name>A0AB39KXA2_9CAUL</name>
<proteinExistence type="predicted"/>
<sequence>MRIVRDGTTLRLQGVCRVEDAEPVAAALQEGGIAEVDLSACEGLHGAVVQALLVFGAPLTGEALDPFTRAFVAPALAERTGHFSQAIEQAHRTPEESN</sequence>
<evidence type="ECO:0008006" key="2">
    <source>
        <dbReference type="Google" id="ProtNLM"/>
    </source>
</evidence>
<dbReference type="EMBL" id="CP158375">
    <property type="protein sequence ID" value="XDO98227.1"/>
    <property type="molecule type" value="Genomic_DNA"/>
</dbReference>